<dbReference type="AlphaFoldDB" id="A0A6N4QYX9"/>
<keyword evidence="1" id="KW-0732">Signal</keyword>
<sequence>MTMRYLMMLAPVAFLAACGSDDINTVSKGQELQDLQSAYQSRAITDKEYEDQKEEVLDK</sequence>
<dbReference type="Proteomes" id="UP000320948">
    <property type="component" value="Unassembled WGS sequence"/>
</dbReference>
<evidence type="ECO:0000256" key="1">
    <source>
        <dbReference type="SAM" id="SignalP"/>
    </source>
</evidence>
<evidence type="ECO:0000313" key="3">
    <source>
        <dbReference type="Proteomes" id="UP000320948"/>
    </source>
</evidence>
<dbReference type="EMBL" id="VAFM01000002">
    <property type="protein sequence ID" value="TKW60575.1"/>
    <property type="molecule type" value="Genomic_DNA"/>
</dbReference>
<evidence type="ECO:0000313" key="2">
    <source>
        <dbReference type="EMBL" id="TKW60575.1"/>
    </source>
</evidence>
<dbReference type="PROSITE" id="PS51257">
    <property type="entry name" value="PROKAR_LIPOPROTEIN"/>
    <property type="match status" value="1"/>
</dbReference>
<feature type="chain" id="PRO_5026771161" description="SHOCT domain-containing protein" evidence="1">
    <location>
        <begin position="17"/>
        <end position="59"/>
    </location>
</feature>
<organism evidence="2 3">
    <name type="scientific">Blastochloris viridis</name>
    <name type="common">Rhodopseudomonas viridis</name>
    <dbReference type="NCBI Taxonomy" id="1079"/>
    <lineage>
        <taxon>Bacteria</taxon>
        <taxon>Pseudomonadati</taxon>
        <taxon>Pseudomonadota</taxon>
        <taxon>Alphaproteobacteria</taxon>
        <taxon>Hyphomicrobiales</taxon>
        <taxon>Blastochloridaceae</taxon>
        <taxon>Blastochloris</taxon>
    </lineage>
</organism>
<protein>
    <recommendedName>
        <fullName evidence="4">SHOCT domain-containing protein</fullName>
    </recommendedName>
</protein>
<accession>A0A6N4QYX9</accession>
<feature type="signal peptide" evidence="1">
    <location>
        <begin position="1"/>
        <end position="16"/>
    </location>
</feature>
<proteinExistence type="predicted"/>
<reference evidence="2 3" key="1">
    <citation type="journal article" date="2017" name="Nat. Commun.">
        <title>In situ click chemistry generation of cyclooxygenase-2 inhibitors.</title>
        <authorList>
            <person name="Bhardwaj A."/>
            <person name="Kaur J."/>
            <person name="Wuest M."/>
            <person name="Wuest F."/>
        </authorList>
    </citation>
    <scope>NUCLEOTIDE SEQUENCE [LARGE SCALE GENOMIC DNA]</scope>
    <source>
        <strain evidence="2">S2_018_000_R2_106</strain>
    </source>
</reference>
<evidence type="ECO:0008006" key="4">
    <source>
        <dbReference type="Google" id="ProtNLM"/>
    </source>
</evidence>
<name>A0A6N4QYX9_BLAVI</name>
<comment type="caution">
    <text evidence="2">The sequence shown here is derived from an EMBL/GenBank/DDBJ whole genome shotgun (WGS) entry which is preliminary data.</text>
</comment>
<gene>
    <name evidence="2" type="ORF">DI628_06640</name>
</gene>